<sequence length="255" mass="28634">MENIFFFVLIFLAPILAQNLNATSTFDVGKIVLYTTDVNPLIASSVSCGDFLTPPESLTTAKYSFSFNSNSSLPSNVEAKRDANNRFAFHFRYPTILNNGEYRCCVQLKDTVCYKSVVTVNENFHYDIRNNDTLPVAKNRDVFLQLFNDSAFSAINCVFKNQSAPASNVLTNVVNGTDLPYYRVYGQVVIQEVSADNFGTYNCTGIDMSSRISFKSFNLVEAAVRDYPWKNDESTNSANRFVFPAFALIFLANLF</sequence>
<dbReference type="WBParaSite" id="JU765_v2.g19332.t2">
    <property type="protein sequence ID" value="JU765_v2.g19332.t2"/>
    <property type="gene ID" value="JU765_v2.g19332"/>
</dbReference>
<proteinExistence type="predicted"/>
<accession>A0AC34QU78</accession>
<evidence type="ECO:0000313" key="1">
    <source>
        <dbReference type="Proteomes" id="UP000887576"/>
    </source>
</evidence>
<name>A0AC34QU78_9BILA</name>
<reference evidence="2" key="1">
    <citation type="submission" date="2022-11" db="UniProtKB">
        <authorList>
            <consortium name="WormBaseParasite"/>
        </authorList>
    </citation>
    <scope>IDENTIFICATION</scope>
</reference>
<organism evidence="1 2">
    <name type="scientific">Panagrolaimus sp. JU765</name>
    <dbReference type="NCBI Taxonomy" id="591449"/>
    <lineage>
        <taxon>Eukaryota</taxon>
        <taxon>Metazoa</taxon>
        <taxon>Ecdysozoa</taxon>
        <taxon>Nematoda</taxon>
        <taxon>Chromadorea</taxon>
        <taxon>Rhabditida</taxon>
        <taxon>Tylenchina</taxon>
        <taxon>Panagrolaimomorpha</taxon>
        <taxon>Panagrolaimoidea</taxon>
        <taxon>Panagrolaimidae</taxon>
        <taxon>Panagrolaimus</taxon>
    </lineage>
</organism>
<dbReference type="Proteomes" id="UP000887576">
    <property type="component" value="Unplaced"/>
</dbReference>
<protein>
    <submittedName>
        <fullName evidence="2">Uncharacterized protein</fullName>
    </submittedName>
</protein>
<evidence type="ECO:0000313" key="2">
    <source>
        <dbReference type="WBParaSite" id="JU765_v2.g19332.t2"/>
    </source>
</evidence>